<reference evidence="2 3" key="1">
    <citation type="submission" date="2024-05" db="EMBL/GenBank/DDBJ databases">
        <title>Genetic variation in Jamaican populations of the coffee berry borer (Hypothenemus hampei).</title>
        <authorList>
            <person name="Errbii M."/>
            <person name="Myrie A."/>
        </authorList>
    </citation>
    <scope>NUCLEOTIDE SEQUENCE [LARGE SCALE GENOMIC DNA]</scope>
    <source>
        <strain evidence="2">JA-Hopewell-2020-01-JO</strain>
        <tissue evidence="2">Whole body</tissue>
    </source>
</reference>
<name>A0ABD1E1H3_HYPHA</name>
<dbReference type="EMBL" id="JBDJPC010000015">
    <property type="protein sequence ID" value="KAL1488206.1"/>
    <property type="molecule type" value="Genomic_DNA"/>
</dbReference>
<keyword evidence="3" id="KW-1185">Reference proteome</keyword>
<comment type="caution">
    <text evidence="2">The sequence shown here is derived from an EMBL/GenBank/DDBJ whole genome shotgun (WGS) entry which is preliminary data.</text>
</comment>
<proteinExistence type="predicted"/>
<organism evidence="2 3">
    <name type="scientific">Hypothenemus hampei</name>
    <name type="common">Coffee berry borer</name>
    <dbReference type="NCBI Taxonomy" id="57062"/>
    <lineage>
        <taxon>Eukaryota</taxon>
        <taxon>Metazoa</taxon>
        <taxon>Ecdysozoa</taxon>
        <taxon>Arthropoda</taxon>
        <taxon>Hexapoda</taxon>
        <taxon>Insecta</taxon>
        <taxon>Pterygota</taxon>
        <taxon>Neoptera</taxon>
        <taxon>Endopterygota</taxon>
        <taxon>Coleoptera</taxon>
        <taxon>Polyphaga</taxon>
        <taxon>Cucujiformia</taxon>
        <taxon>Curculionidae</taxon>
        <taxon>Scolytinae</taxon>
        <taxon>Hypothenemus</taxon>
    </lineage>
</organism>
<evidence type="ECO:0000313" key="3">
    <source>
        <dbReference type="Proteomes" id="UP001566132"/>
    </source>
</evidence>
<evidence type="ECO:0000313" key="2">
    <source>
        <dbReference type="EMBL" id="KAL1488206.1"/>
    </source>
</evidence>
<dbReference type="AlphaFoldDB" id="A0ABD1E1H3"/>
<gene>
    <name evidence="2" type="ORF">ABEB36_015163</name>
</gene>
<dbReference type="Proteomes" id="UP001566132">
    <property type="component" value="Unassembled WGS sequence"/>
</dbReference>
<feature type="region of interest" description="Disordered" evidence="1">
    <location>
        <begin position="68"/>
        <end position="89"/>
    </location>
</feature>
<evidence type="ECO:0000256" key="1">
    <source>
        <dbReference type="SAM" id="MobiDB-lite"/>
    </source>
</evidence>
<sequence>MEETTPPSEIRPLVPISQKINSQLVFAIAMSTMLYRKNKNKLKMLVFSYKYEEELINDEEMQTEAAFSALSRHDTPSSSSQISISRKRMRSKNSNDLTIEVLQLAGEKLQAIQCYDEFDVFGKYEAHKLG</sequence>
<protein>
    <submittedName>
        <fullName evidence="2">Uncharacterized protein</fullName>
    </submittedName>
</protein>
<accession>A0ABD1E1H3</accession>